<evidence type="ECO:0000256" key="7">
    <source>
        <dbReference type="PROSITE-ProRule" id="PRU00023"/>
    </source>
</evidence>
<keyword evidence="3" id="KW-0677">Repeat</keyword>
<dbReference type="GO" id="GO:0034220">
    <property type="term" value="P:monoatomic ion transmembrane transport"/>
    <property type="evidence" value="ECO:0007669"/>
    <property type="project" value="UniProtKB-KW"/>
</dbReference>
<accession>E3NWP8</accession>
<feature type="repeat" description="ANK" evidence="7">
    <location>
        <begin position="65"/>
        <end position="97"/>
    </location>
</feature>
<keyword evidence="9" id="KW-0472">Membrane</keyword>
<keyword evidence="9" id="KW-0812">Transmembrane</keyword>
<evidence type="ECO:0000313" key="11">
    <source>
        <dbReference type="Proteomes" id="UP000008281"/>
    </source>
</evidence>
<keyword evidence="6" id="KW-0407">Ion channel</keyword>
<evidence type="ECO:0000256" key="8">
    <source>
        <dbReference type="SAM" id="Coils"/>
    </source>
</evidence>
<evidence type="ECO:0000256" key="2">
    <source>
        <dbReference type="ARBA" id="ARBA00022606"/>
    </source>
</evidence>
<evidence type="ECO:0000256" key="9">
    <source>
        <dbReference type="SAM" id="Phobius"/>
    </source>
</evidence>
<dbReference type="InParanoid" id="E3NWP8"/>
<evidence type="ECO:0000256" key="6">
    <source>
        <dbReference type="ARBA" id="ARBA00023303"/>
    </source>
</evidence>
<feature type="transmembrane region" description="Helical" evidence="9">
    <location>
        <begin position="273"/>
        <end position="293"/>
    </location>
</feature>
<feature type="coiled-coil region" evidence="8">
    <location>
        <begin position="508"/>
        <end position="535"/>
    </location>
</feature>
<keyword evidence="8" id="KW-0175">Coiled coil</keyword>
<keyword evidence="2" id="KW-0716">Sensory transduction</keyword>
<evidence type="ECO:0000256" key="4">
    <source>
        <dbReference type="ARBA" id="ARBA00023043"/>
    </source>
</evidence>
<dbReference type="AlphaFoldDB" id="E3NWP8"/>
<keyword evidence="5" id="KW-0406">Ion transport</keyword>
<dbReference type="Proteomes" id="UP000008281">
    <property type="component" value="Unassembled WGS sequence"/>
</dbReference>
<dbReference type="SUPFAM" id="SSF48403">
    <property type="entry name" value="Ankyrin repeat"/>
    <property type="match status" value="1"/>
</dbReference>
<dbReference type="SMART" id="SM00248">
    <property type="entry name" value="ANK"/>
    <property type="match status" value="3"/>
</dbReference>
<dbReference type="eggNOG" id="KOG0510">
    <property type="taxonomic scope" value="Eukaryota"/>
</dbReference>
<keyword evidence="11" id="KW-1185">Reference proteome</keyword>
<dbReference type="PROSITE" id="PS50088">
    <property type="entry name" value="ANK_REPEAT"/>
    <property type="match status" value="2"/>
</dbReference>
<evidence type="ECO:0000256" key="3">
    <source>
        <dbReference type="ARBA" id="ARBA00022737"/>
    </source>
</evidence>
<dbReference type="OrthoDB" id="1661883at2759"/>
<dbReference type="PROSITE" id="PS50297">
    <property type="entry name" value="ANK_REP_REGION"/>
    <property type="match status" value="1"/>
</dbReference>
<dbReference type="Pfam" id="PF12796">
    <property type="entry name" value="Ank_2"/>
    <property type="match status" value="1"/>
</dbReference>
<keyword evidence="1" id="KW-0813">Transport</keyword>
<dbReference type="HOGENOM" id="CLU_019715_0_0_1"/>
<dbReference type="InterPro" id="IPR052076">
    <property type="entry name" value="TRP_cation_channel"/>
</dbReference>
<dbReference type="PANTHER" id="PTHR47143">
    <property type="entry name" value="TRANSIENT RECEPTOR POTENTIAL CATION CHANNEL PROTEIN PAINLESS"/>
    <property type="match status" value="1"/>
</dbReference>
<evidence type="ECO:0000256" key="5">
    <source>
        <dbReference type="ARBA" id="ARBA00023065"/>
    </source>
</evidence>
<sequence length="555" mass="63859">MFYLFISSLNSGHDATTSLLLISGADKEAKNSYQQTPLQVAVESGQLGTCQTLVGKGAQIENPSDTKTVLHLAAIYGHDTIARYLIQQGATVDRRDEKGRTALDLACDNGKKEVARVLLDTYEWRNLMIPHDVIPLDKHREPVMMERTTPFRTLLKKFPDLASLVMDKCVERSKEDDDLTLCIAYDFSYIDDTYMSRVANEDGEGEQLIGYKCPYDEDNFKLIKDAQAYSSNYDRIYKNHPLKLMANAEKLSLLSHPLSMALLKYKWNRLGRVMYYSALTIYLIFVISLTEFVRHTKAPYNVANGETYYDSSFFEENETCPQIQIVKPAFIWKRIIQILAICQIGIEVFQLYQRKFAYLTNWENWIDCFIYSTALLTFCIIMTILLMNLLVGLAVDDIKGVQEKAELNRLPMQVDLVLQIEASIHIFITRMKKYPTNRYATFPAGKLHKSGLAAWWTNFRKRFGLNASSDSDMDMQIEYENVSCDLSTFSATSQPKFQEITTELRSTLKMQFNQLENLQQNIDVMYEKQIRLEALILNLAKELKIKNINVEDVDH</sequence>
<evidence type="ECO:0000256" key="1">
    <source>
        <dbReference type="ARBA" id="ARBA00022448"/>
    </source>
</evidence>
<dbReference type="InterPro" id="IPR002110">
    <property type="entry name" value="Ankyrin_rpt"/>
</dbReference>
<evidence type="ECO:0000313" key="10">
    <source>
        <dbReference type="EMBL" id="EFP04342.1"/>
    </source>
</evidence>
<feature type="repeat" description="ANK" evidence="7">
    <location>
        <begin position="33"/>
        <end position="65"/>
    </location>
</feature>
<keyword evidence="4 7" id="KW-0040">ANK repeat</keyword>
<protein>
    <submittedName>
        <fullName evidence="10">Uncharacterized protein</fullName>
    </submittedName>
</protein>
<gene>
    <name evidence="10" type="ORF">CRE_23870</name>
</gene>
<dbReference type="GO" id="GO:0022857">
    <property type="term" value="F:transmembrane transporter activity"/>
    <property type="evidence" value="ECO:0007669"/>
    <property type="project" value="TreeGrafter"/>
</dbReference>
<organism evidence="11">
    <name type="scientific">Caenorhabditis remanei</name>
    <name type="common">Caenorhabditis vulgaris</name>
    <dbReference type="NCBI Taxonomy" id="31234"/>
    <lineage>
        <taxon>Eukaryota</taxon>
        <taxon>Metazoa</taxon>
        <taxon>Ecdysozoa</taxon>
        <taxon>Nematoda</taxon>
        <taxon>Chromadorea</taxon>
        <taxon>Rhabditida</taxon>
        <taxon>Rhabditina</taxon>
        <taxon>Rhabditomorpha</taxon>
        <taxon>Rhabditoidea</taxon>
        <taxon>Rhabditidae</taxon>
        <taxon>Peloderinae</taxon>
        <taxon>Caenorhabditis</taxon>
    </lineage>
</organism>
<keyword evidence="9" id="KW-1133">Transmembrane helix</keyword>
<name>E3NWP8_CAERE</name>
<dbReference type="PANTHER" id="PTHR47143:SF3">
    <property type="entry name" value="PWWP DOMAIN-CONTAINING PROTEIN"/>
    <property type="match status" value="1"/>
</dbReference>
<reference evidence="10" key="1">
    <citation type="submission" date="2007-07" db="EMBL/GenBank/DDBJ databases">
        <title>PCAP assembly of the Caenorhabditis remanei genome.</title>
        <authorList>
            <consortium name="The Caenorhabditis remanei Sequencing Consortium"/>
            <person name="Wilson R.K."/>
        </authorList>
    </citation>
    <scope>NUCLEOTIDE SEQUENCE [LARGE SCALE GENOMIC DNA]</scope>
    <source>
        <strain evidence="10">PB4641</strain>
    </source>
</reference>
<dbReference type="InterPro" id="IPR036770">
    <property type="entry name" value="Ankyrin_rpt-contain_sf"/>
</dbReference>
<dbReference type="STRING" id="31234.E3NWP8"/>
<proteinExistence type="predicted"/>
<dbReference type="EMBL" id="DS271756">
    <property type="protein sequence ID" value="EFP04342.1"/>
    <property type="molecule type" value="Genomic_DNA"/>
</dbReference>
<dbReference type="Gene3D" id="1.25.40.20">
    <property type="entry name" value="Ankyrin repeat-containing domain"/>
    <property type="match status" value="1"/>
</dbReference>
<dbReference type="GO" id="GO:1902495">
    <property type="term" value="C:transmembrane transporter complex"/>
    <property type="evidence" value="ECO:0007669"/>
    <property type="project" value="TreeGrafter"/>
</dbReference>
<feature type="transmembrane region" description="Helical" evidence="9">
    <location>
        <begin position="369"/>
        <end position="395"/>
    </location>
</feature>